<dbReference type="AlphaFoldDB" id="A0AA36B829"/>
<sequence>MDSEEAVICLLFEESKLQNAMNKHDYQRRIFDQSKNQIKRHDNAFPPRIKSEMFSSSCAHSKVRRSGGRLFFVSDFIVHKSMASIQTI</sequence>
<keyword evidence="2" id="KW-1185">Reference proteome</keyword>
<accession>A0AA36B829</accession>
<proteinExistence type="predicted"/>
<reference evidence="1" key="1">
    <citation type="submission" date="2023-08" db="EMBL/GenBank/DDBJ databases">
        <authorList>
            <person name="Alioto T."/>
            <person name="Alioto T."/>
            <person name="Gomez Garrido J."/>
        </authorList>
    </citation>
    <scope>NUCLEOTIDE SEQUENCE</scope>
</reference>
<dbReference type="Proteomes" id="UP001162480">
    <property type="component" value="Chromosome 10"/>
</dbReference>
<evidence type="ECO:0000313" key="2">
    <source>
        <dbReference type="Proteomes" id="UP001162480"/>
    </source>
</evidence>
<evidence type="ECO:0000313" key="1">
    <source>
        <dbReference type="EMBL" id="CAI9729588.1"/>
    </source>
</evidence>
<name>A0AA36B829_OCTVU</name>
<dbReference type="EMBL" id="OX597823">
    <property type="protein sequence ID" value="CAI9729588.1"/>
    <property type="molecule type" value="Genomic_DNA"/>
</dbReference>
<protein>
    <submittedName>
        <fullName evidence="1">Uncharacterized protein</fullName>
    </submittedName>
</protein>
<gene>
    <name evidence="1" type="ORF">OCTVUL_1B016863</name>
</gene>
<organism evidence="1 2">
    <name type="scientific">Octopus vulgaris</name>
    <name type="common">Common octopus</name>
    <dbReference type="NCBI Taxonomy" id="6645"/>
    <lineage>
        <taxon>Eukaryota</taxon>
        <taxon>Metazoa</taxon>
        <taxon>Spiralia</taxon>
        <taxon>Lophotrochozoa</taxon>
        <taxon>Mollusca</taxon>
        <taxon>Cephalopoda</taxon>
        <taxon>Coleoidea</taxon>
        <taxon>Octopodiformes</taxon>
        <taxon>Octopoda</taxon>
        <taxon>Incirrata</taxon>
        <taxon>Octopodidae</taxon>
        <taxon>Octopus</taxon>
    </lineage>
</organism>